<dbReference type="AlphaFoldDB" id="A0A4Y2G0R3"/>
<dbReference type="Proteomes" id="UP000499080">
    <property type="component" value="Unassembled WGS sequence"/>
</dbReference>
<evidence type="ECO:0000313" key="2">
    <source>
        <dbReference type="Proteomes" id="UP000499080"/>
    </source>
</evidence>
<keyword evidence="2" id="KW-1185">Reference proteome</keyword>
<name>A0A4Y2G0R3_ARAVE</name>
<comment type="caution">
    <text evidence="1">The sequence shown here is derived from an EMBL/GenBank/DDBJ whole genome shotgun (WGS) entry which is preliminary data.</text>
</comment>
<sequence length="103" mass="11630">MKILVGRSKFLARLKEKEIDHCLKSNIGPKLHPSRFPIAPARYVINPPFRLSPPSCRSIVCNTLWNPDNDEGKGYTREGGRNTWVMVLRCGSILKGRKRGARG</sequence>
<gene>
    <name evidence="1" type="ORF">AVEN_216578_1</name>
</gene>
<dbReference type="EMBL" id="BGPR01001156">
    <property type="protein sequence ID" value="GBM46867.1"/>
    <property type="molecule type" value="Genomic_DNA"/>
</dbReference>
<protein>
    <submittedName>
        <fullName evidence="1">Uncharacterized protein</fullName>
    </submittedName>
</protein>
<accession>A0A4Y2G0R3</accession>
<evidence type="ECO:0000313" key="1">
    <source>
        <dbReference type="EMBL" id="GBM46867.1"/>
    </source>
</evidence>
<proteinExistence type="predicted"/>
<reference evidence="1 2" key="1">
    <citation type="journal article" date="2019" name="Sci. Rep.">
        <title>Orb-weaving spider Araneus ventricosus genome elucidates the spidroin gene catalogue.</title>
        <authorList>
            <person name="Kono N."/>
            <person name="Nakamura H."/>
            <person name="Ohtoshi R."/>
            <person name="Moran D.A.P."/>
            <person name="Shinohara A."/>
            <person name="Yoshida Y."/>
            <person name="Fujiwara M."/>
            <person name="Mori M."/>
            <person name="Tomita M."/>
            <person name="Arakawa K."/>
        </authorList>
    </citation>
    <scope>NUCLEOTIDE SEQUENCE [LARGE SCALE GENOMIC DNA]</scope>
</reference>
<organism evidence="1 2">
    <name type="scientific">Araneus ventricosus</name>
    <name type="common">Orbweaver spider</name>
    <name type="synonym">Epeira ventricosa</name>
    <dbReference type="NCBI Taxonomy" id="182803"/>
    <lineage>
        <taxon>Eukaryota</taxon>
        <taxon>Metazoa</taxon>
        <taxon>Ecdysozoa</taxon>
        <taxon>Arthropoda</taxon>
        <taxon>Chelicerata</taxon>
        <taxon>Arachnida</taxon>
        <taxon>Araneae</taxon>
        <taxon>Araneomorphae</taxon>
        <taxon>Entelegynae</taxon>
        <taxon>Araneoidea</taxon>
        <taxon>Araneidae</taxon>
        <taxon>Araneus</taxon>
    </lineage>
</organism>